<feature type="region of interest" description="Disordered" evidence="1">
    <location>
        <begin position="100"/>
        <end position="119"/>
    </location>
</feature>
<dbReference type="STRING" id="342668.A0A1B8G747"/>
<dbReference type="Proteomes" id="UP000091956">
    <property type="component" value="Unassembled WGS sequence"/>
</dbReference>
<dbReference type="AlphaFoldDB" id="A0A1B8G747"/>
<evidence type="ECO:0000259" key="2">
    <source>
        <dbReference type="PROSITE" id="PS51340"/>
    </source>
</evidence>
<feature type="compositionally biased region" description="Basic and acidic residues" evidence="1">
    <location>
        <begin position="100"/>
        <end position="116"/>
    </location>
</feature>
<dbReference type="Gene3D" id="2.40.33.20">
    <property type="entry name" value="PK beta-barrel domain-like"/>
    <property type="match status" value="1"/>
</dbReference>
<reference evidence="3 4" key="1">
    <citation type="submission" date="2016-03" db="EMBL/GenBank/DDBJ databases">
        <title>Comparative genomics of Pseudogymnoascus destructans, the fungus causing white-nose syndrome of bats.</title>
        <authorList>
            <person name="Palmer J.M."/>
            <person name="Drees K.P."/>
            <person name="Foster J.T."/>
            <person name="Lindner D.L."/>
        </authorList>
    </citation>
    <scope>NUCLEOTIDE SEQUENCE [LARGE SCALE GENOMIC DNA]</scope>
    <source>
        <strain evidence="3 4">UAMH 10579</strain>
    </source>
</reference>
<evidence type="ECO:0000256" key="1">
    <source>
        <dbReference type="SAM" id="MobiDB-lite"/>
    </source>
</evidence>
<gene>
    <name evidence="3" type="ORF">VE01_10343</name>
</gene>
<sequence>MASPVCYASESYFLGGAPAPPHKPAGTITSLSLSPTHAFSKPPISRLVLIPGLGVEGDCHLGADIQHLSRMTVRPLPENLRQVHLMSGEFLEGLVVRGEEGKAGEGEGKRRVKPGDLGENITTSGLDLEGLTRGTILRFSSSPTASDGDATIKITGLRNPCHQIERFGKGLLGQCT</sequence>
<dbReference type="Pfam" id="PF03473">
    <property type="entry name" value="MOSC"/>
    <property type="match status" value="1"/>
</dbReference>
<dbReference type="GO" id="GO:0030151">
    <property type="term" value="F:molybdenum ion binding"/>
    <property type="evidence" value="ECO:0007669"/>
    <property type="project" value="InterPro"/>
</dbReference>
<dbReference type="PANTHER" id="PTHR36930:SF1">
    <property type="entry name" value="MOSC DOMAIN-CONTAINING PROTEIN"/>
    <property type="match status" value="1"/>
</dbReference>
<dbReference type="RefSeq" id="XP_018125392.1">
    <property type="nucleotide sequence ID" value="XM_018279744.2"/>
</dbReference>
<dbReference type="GeneID" id="28843729"/>
<dbReference type="SUPFAM" id="SSF50800">
    <property type="entry name" value="PK beta-barrel domain-like"/>
    <property type="match status" value="1"/>
</dbReference>
<dbReference type="GO" id="GO:0030170">
    <property type="term" value="F:pyridoxal phosphate binding"/>
    <property type="evidence" value="ECO:0007669"/>
    <property type="project" value="InterPro"/>
</dbReference>
<dbReference type="InterPro" id="IPR052716">
    <property type="entry name" value="MOSC_domain"/>
</dbReference>
<protein>
    <recommendedName>
        <fullName evidence="2">MOSC domain-containing protein</fullName>
    </recommendedName>
</protein>
<name>A0A1B8G747_9PEZI</name>
<dbReference type="PANTHER" id="PTHR36930">
    <property type="entry name" value="METAL-SULFUR CLUSTER BIOSYNTHESIS PROTEINS YUAD-RELATED"/>
    <property type="match status" value="1"/>
</dbReference>
<dbReference type="InterPro" id="IPR005302">
    <property type="entry name" value="MoCF_Sase_C"/>
</dbReference>
<reference evidence="4" key="2">
    <citation type="journal article" date="2018" name="Nat. Commun.">
        <title>Extreme sensitivity to ultraviolet light in the fungal pathogen causing white-nose syndrome of bats.</title>
        <authorList>
            <person name="Palmer J.M."/>
            <person name="Drees K.P."/>
            <person name="Foster J.T."/>
            <person name="Lindner D.L."/>
        </authorList>
    </citation>
    <scope>NUCLEOTIDE SEQUENCE [LARGE SCALE GENOMIC DNA]</scope>
    <source>
        <strain evidence="4">UAMH 10579</strain>
    </source>
</reference>
<dbReference type="OrthoDB" id="14384at2759"/>
<dbReference type="PROSITE" id="PS51340">
    <property type="entry name" value="MOSC"/>
    <property type="match status" value="1"/>
</dbReference>
<organism evidence="3 4">
    <name type="scientific">Pseudogymnoascus verrucosus</name>
    <dbReference type="NCBI Taxonomy" id="342668"/>
    <lineage>
        <taxon>Eukaryota</taxon>
        <taxon>Fungi</taxon>
        <taxon>Dikarya</taxon>
        <taxon>Ascomycota</taxon>
        <taxon>Pezizomycotina</taxon>
        <taxon>Leotiomycetes</taxon>
        <taxon>Thelebolales</taxon>
        <taxon>Thelebolaceae</taxon>
        <taxon>Pseudogymnoascus</taxon>
    </lineage>
</organism>
<accession>A0A1B8G747</accession>
<evidence type="ECO:0000313" key="4">
    <source>
        <dbReference type="Proteomes" id="UP000091956"/>
    </source>
</evidence>
<proteinExistence type="predicted"/>
<keyword evidence="4" id="KW-1185">Reference proteome</keyword>
<dbReference type="GO" id="GO:0003824">
    <property type="term" value="F:catalytic activity"/>
    <property type="evidence" value="ECO:0007669"/>
    <property type="project" value="InterPro"/>
</dbReference>
<feature type="domain" description="MOSC" evidence="2">
    <location>
        <begin position="42"/>
        <end position="176"/>
    </location>
</feature>
<dbReference type="InterPro" id="IPR011037">
    <property type="entry name" value="Pyrv_Knase-like_insert_dom_sf"/>
</dbReference>
<dbReference type="EMBL" id="KV460283">
    <property type="protein sequence ID" value="OBT91659.1"/>
    <property type="molecule type" value="Genomic_DNA"/>
</dbReference>
<evidence type="ECO:0000313" key="3">
    <source>
        <dbReference type="EMBL" id="OBT91659.1"/>
    </source>
</evidence>